<dbReference type="GO" id="GO:0006260">
    <property type="term" value="P:DNA replication"/>
    <property type="evidence" value="ECO:0007669"/>
    <property type="project" value="UniProtKB-KW"/>
</dbReference>
<dbReference type="InterPro" id="IPR024728">
    <property type="entry name" value="PolY_HhH_motif"/>
</dbReference>
<feature type="compositionally biased region" description="Basic and acidic residues" evidence="13">
    <location>
        <begin position="658"/>
        <end position="667"/>
    </location>
</feature>
<reference evidence="15" key="1">
    <citation type="submission" date="2008-08" db="EMBL/GenBank/DDBJ databases">
        <title>The roles of DNA polymerase eta and kappa during meiosis in C. cinereus.</title>
        <authorList>
            <person name="Yoshino Y."/>
            <person name="Sugawara H."/>
            <person name="Yanai T."/>
            <person name="Sakaguchi K."/>
        </authorList>
    </citation>
    <scope>NUCLEOTIDE SEQUENCE</scope>
</reference>
<dbReference type="FunFam" id="3.30.1490.100:FF:000004">
    <property type="entry name" value="DNA polymerase IV"/>
    <property type="match status" value="1"/>
</dbReference>
<evidence type="ECO:0000313" key="15">
    <source>
        <dbReference type="EMBL" id="BAG68959.1"/>
    </source>
</evidence>
<proteinExistence type="evidence at transcript level"/>
<protein>
    <recommendedName>
        <fullName evidence="3">DNA polymerase kappa</fullName>
        <ecNumber evidence="2">2.7.7.7</ecNumber>
    </recommendedName>
</protein>
<evidence type="ECO:0000256" key="5">
    <source>
        <dbReference type="ARBA" id="ARBA00022695"/>
    </source>
</evidence>
<dbReference type="PROSITE" id="PS50173">
    <property type="entry name" value="UMUC"/>
    <property type="match status" value="1"/>
</dbReference>
<dbReference type="AlphaFoldDB" id="B5BUV5"/>
<evidence type="ECO:0000256" key="4">
    <source>
        <dbReference type="ARBA" id="ARBA00022679"/>
    </source>
</evidence>
<dbReference type="NCBIfam" id="NF002677">
    <property type="entry name" value="PRK02406.1"/>
    <property type="match status" value="1"/>
</dbReference>
<dbReference type="HAMAP" id="MF_01113">
    <property type="entry name" value="DNApol_IV"/>
    <property type="match status" value="1"/>
</dbReference>
<feature type="compositionally biased region" description="Basic and acidic residues" evidence="13">
    <location>
        <begin position="461"/>
        <end position="477"/>
    </location>
</feature>
<sequence>MTSTGSFPEPSQQSESLTRRLAGPSVTKAGLAHDQTEINRIILEASKGSKFYENEKRKDKELTEKINRILQEKEEAMLGADMAKLEAMADQQIMKLESERDLSQFIVHVDMDAFYANVEILRDPSLKGKPFAVGRGVMSTASYEARKYGVRSGMAGFIGKKLCPQLIFVPAHFDLYSKTSAQIMSIFRRYDPTMCPAGVDEAYLNVTAYCKQHGKTVDEVVSEMRKAVFDETQLTVSAGIAPNKMLAKICSDKNKPNGQFKLEFEPDSIKAFMHSLSIRKVPGVGRVNERLLDSIGIRTCGDIYQQRGVIALMDKRFGLDFLLRVYLGIASNHVAPHAREERKSIGAERTFSTLDSNHADPKKGSVAIVAKLEEVAEELVEDMKREGWVGKTVTLKYKLDTYQTFTRAKQFSKWITTKEELFNTGKELLLSRFPLRLRLIGLRLTRLKDLRAESKSTGIKRFFEPIKQQQDRDDAHGPRKRRRLDPELEEADDEPPGSQDCMPGFHEHDERDIELAAFDDDGFEEEGFAIVEDPKSISHTPKHGPGKDPKRPRPPVSAPACSPPNHIPPQTDQAPVRTRAISIGPISESAGRDGVFLPPPPEEPPEQDLQECPICGRKLRTDNQGLNSHIDFCLSRDAIWDAQTETVQSAGRSGHARANSEDRDGKRITAHLGKSSHKRPTGAKGKNASTGSRQGVLQWVKQESRKK</sequence>
<comment type="catalytic activity">
    <reaction evidence="12">
        <text>DNA(n) + a 2'-deoxyribonucleoside 5'-triphosphate = DNA(n+1) + diphosphate</text>
        <dbReference type="Rhea" id="RHEA:22508"/>
        <dbReference type="Rhea" id="RHEA-COMP:17339"/>
        <dbReference type="Rhea" id="RHEA-COMP:17340"/>
        <dbReference type="ChEBI" id="CHEBI:33019"/>
        <dbReference type="ChEBI" id="CHEBI:61560"/>
        <dbReference type="ChEBI" id="CHEBI:173112"/>
        <dbReference type="EC" id="2.7.7.7"/>
    </reaction>
</comment>
<dbReference type="Gene3D" id="3.40.1170.60">
    <property type="match status" value="1"/>
</dbReference>
<evidence type="ECO:0000256" key="3">
    <source>
        <dbReference type="ARBA" id="ARBA00016178"/>
    </source>
</evidence>
<evidence type="ECO:0000256" key="1">
    <source>
        <dbReference type="ARBA" id="ARBA00010945"/>
    </source>
</evidence>
<evidence type="ECO:0000256" key="11">
    <source>
        <dbReference type="ARBA" id="ARBA00023204"/>
    </source>
</evidence>
<dbReference type="Gene3D" id="1.10.150.810">
    <property type="match status" value="2"/>
</dbReference>
<dbReference type="Pfam" id="PF00817">
    <property type="entry name" value="IMS"/>
    <property type="match status" value="1"/>
</dbReference>
<evidence type="ECO:0000256" key="7">
    <source>
        <dbReference type="ARBA" id="ARBA00022723"/>
    </source>
</evidence>
<evidence type="ECO:0000256" key="6">
    <source>
        <dbReference type="ARBA" id="ARBA00022705"/>
    </source>
</evidence>
<dbReference type="OMA" id="EVYTRQV"/>
<keyword evidence="7" id="KW-0479">Metal-binding</keyword>
<feature type="region of interest" description="Disordered" evidence="13">
    <location>
        <begin position="529"/>
        <end position="611"/>
    </location>
</feature>
<evidence type="ECO:0000256" key="8">
    <source>
        <dbReference type="ARBA" id="ARBA00022763"/>
    </source>
</evidence>
<comment type="similarity">
    <text evidence="1">Belongs to the DNA polymerase type-Y family.</text>
</comment>
<dbReference type="EC" id="2.7.7.7" evidence="2"/>
<keyword evidence="5" id="KW-0548">Nucleotidyltransferase</keyword>
<dbReference type="InterPro" id="IPR050116">
    <property type="entry name" value="DNA_polymerase-Y"/>
</dbReference>
<dbReference type="SUPFAM" id="SSF56672">
    <property type="entry name" value="DNA/RNA polymerases"/>
    <property type="match status" value="1"/>
</dbReference>
<feature type="domain" description="UmuC" evidence="14">
    <location>
        <begin position="106"/>
        <end position="285"/>
    </location>
</feature>
<dbReference type="InterPro" id="IPR022880">
    <property type="entry name" value="DNApol_IV"/>
</dbReference>
<dbReference type="PANTHER" id="PTHR11076:SF33">
    <property type="entry name" value="DNA POLYMERASE KAPPA"/>
    <property type="match status" value="1"/>
</dbReference>
<dbReference type="FunFam" id="3.30.70.270:FF:000014">
    <property type="entry name" value="DNA polymerase kappa subunit"/>
    <property type="match status" value="1"/>
</dbReference>
<dbReference type="EMBL" id="AB454376">
    <property type="protein sequence ID" value="BAG68959.1"/>
    <property type="molecule type" value="mRNA"/>
</dbReference>
<keyword evidence="11" id="KW-0234">DNA repair</keyword>
<dbReference type="GO" id="GO:0006281">
    <property type="term" value="P:DNA repair"/>
    <property type="evidence" value="ECO:0007669"/>
    <property type="project" value="UniProtKB-KW"/>
</dbReference>
<dbReference type="VEuPathDB" id="FungiDB:CC1G_14181"/>
<dbReference type="VEuPathDB" id="FungiDB:CC2G_008955"/>
<evidence type="ECO:0000256" key="9">
    <source>
        <dbReference type="ARBA" id="ARBA00022842"/>
    </source>
</evidence>
<evidence type="ECO:0000256" key="12">
    <source>
        <dbReference type="ARBA" id="ARBA00049244"/>
    </source>
</evidence>
<dbReference type="GO" id="GO:0070987">
    <property type="term" value="P:error-free translesion synthesis"/>
    <property type="evidence" value="ECO:0007669"/>
    <property type="project" value="UniProtKB-ARBA"/>
</dbReference>
<dbReference type="GO" id="GO:0046872">
    <property type="term" value="F:metal ion binding"/>
    <property type="evidence" value="ECO:0007669"/>
    <property type="project" value="UniProtKB-KW"/>
</dbReference>
<organism evidence="15">
    <name type="scientific">Coprinopsis cinerea</name>
    <name type="common">Inky cap fungus</name>
    <name type="synonym">Hormographiella aspergillata</name>
    <dbReference type="NCBI Taxonomy" id="5346"/>
    <lineage>
        <taxon>Eukaryota</taxon>
        <taxon>Fungi</taxon>
        <taxon>Dikarya</taxon>
        <taxon>Basidiomycota</taxon>
        <taxon>Agaricomycotina</taxon>
        <taxon>Agaricomycetes</taxon>
        <taxon>Agaricomycetidae</taxon>
        <taxon>Agaricales</taxon>
        <taxon>Agaricineae</taxon>
        <taxon>Psathyrellaceae</taxon>
        <taxon>Coprinopsis</taxon>
    </lineage>
</organism>
<dbReference type="FunFam" id="1.10.150.810:FF:000003">
    <property type="entry name" value="DNA polymerase kappa subunit"/>
    <property type="match status" value="1"/>
</dbReference>
<dbReference type="GO" id="GO:0042276">
    <property type="term" value="P:error-prone translesion synthesis"/>
    <property type="evidence" value="ECO:0007669"/>
    <property type="project" value="TreeGrafter"/>
</dbReference>
<feature type="compositionally biased region" description="Polar residues" evidence="13">
    <location>
        <begin position="1"/>
        <end position="16"/>
    </location>
</feature>
<keyword evidence="4" id="KW-0808">Transferase</keyword>
<dbReference type="GO" id="GO:0005634">
    <property type="term" value="C:nucleus"/>
    <property type="evidence" value="ECO:0007669"/>
    <property type="project" value="TreeGrafter"/>
</dbReference>
<dbReference type="GO" id="GO:0003887">
    <property type="term" value="F:DNA-directed DNA polymerase activity"/>
    <property type="evidence" value="ECO:0007669"/>
    <property type="project" value="UniProtKB-KW"/>
</dbReference>
<keyword evidence="10" id="KW-0239">DNA-directed DNA polymerase</keyword>
<dbReference type="Pfam" id="PF11799">
    <property type="entry name" value="IMS_C"/>
    <property type="match status" value="1"/>
</dbReference>
<feature type="region of interest" description="Disordered" evidence="13">
    <location>
        <begin position="1"/>
        <end position="30"/>
    </location>
</feature>
<dbReference type="Gene3D" id="3.30.160.60">
    <property type="entry name" value="Classic Zinc Finger"/>
    <property type="match status" value="1"/>
</dbReference>
<keyword evidence="8" id="KW-0227">DNA damage</keyword>
<dbReference type="InterPro" id="IPR036775">
    <property type="entry name" value="DNA_pol_Y-fam_lit_finger_sf"/>
</dbReference>
<dbReference type="InterPro" id="IPR043128">
    <property type="entry name" value="Rev_trsase/Diguanyl_cyclase"/>
</dbReference>
<dbReference type="SUPFAM" id="SSF100879">
    <property type="entry name" value="Lesion bypass DNA polymerase (Y-family), little finger domain"/>
    <property type="match status" value="1"/>
</dbReference>
<evidence type="ECO:0000256" key="2">
    <source>
        <dbReference type="ARBA" id="ARBA00012417"/>
    </source>
</evidence>
<feature type="region of interest" description="Disordered" evidence="13">
    <location>
        <begin position="646"/>
        <end position="707"/>
    </location>
</feature>
<dbReference type="Pfam" id="PF11798">
    <property type="entry name" value="IMS_HHH"/>
    <property type="match status" value="1"/>
</dbReference>
<evidence type="ECO:0000259" key="14">
    <source>
        <dbReference type="PROSITE" id="PS50173"/>
    </source>
</evidence>
<dbReference type="InterPro" id="IPR001126">
    <property type="entry name" value="UmuC"/>
</dbReference>
<dbReference type="Gene3D" id="3.30.1490.100">
    <property type="entry name" value="DNA polymerase, Y-family, little finger domain"/>
    <property type="match status" value="1"/>
</dbReference>
<dbReference type="PANTHER" id="PTHR11076">
    <property type="entry name" value="DNA REPAIR POLYMERASE UMUC / TRANSFERASE FAMILY MEMBER"/>
    <property type="match status" value="1"/>
</dbReference>
<dbReference type="InterPro" id="IPR043502">
    <property type="entry name" value="DNA/RNA_pol_sf"/>
</dbReference>
<dbReference type="GO" id="GO:0003684">
    <property type="term" value="F:damaged DNA binding"/>
    <property type="evidence" value="ECO:0007669"/>
    <property type="project" value="InterPro"/>
</dbReference>
<accession>B5BUV5</accession>
<dbReference type="CDD" id="cd03586">
    <property type="entry name" value="PolY_Pol_IV_kappa"/>
    <property type="match status" value="1"/>
</dbReference>
<dbReference type="InterPro" id="IPR017961">
    <property type="entry name" value="DNA_pol_Y-fam_little_finger"/>
</dbReference>
<evidence type="ECO:0000256" key="10">
    <source>
        <dbReference type="ARBA" id="ARBA00022932"/>
    </source>
</evidence>
<evidence type="ECO:0000256" key="13">
    <source>
        <dbReference type="SAM" id="MobiDB-lite"/>
    </source>
</evidence>
<gene>
    <name evidence="15" type="primary">polk</name>
</gene>
<name>B5BUV5_COPCI</name>
<feature type="compositionally biased region" description="Pro residues" evidence="13">
    <location>
        <begin position="554"/>
        <end position="567"/>
    </location>
</feature>
<dbReference type="Gene3D" id="3.30.70.270">
    <property type="match status" value="1"/>
</dbReference>
<dbReference type="FunFam" id="3.40.1170.60:FF:000014">
    <property type="entry name" value="Related to DNA polymerase kappa"/>
    <property type="match status" value="1"/>
</dbReference>
<keyword evidence="6" id="KW-0235">DNA replication</keyword>
<keyword evidence="9" id="KW-0460">Magnesium</keyword>
<feature type="region of interest" description="Disordered" evidence="13">
    <location>
        <begin position="461"/>
        <end position="505"/>
    </location>
</feature>